<dbReference type="Pfam" id="PF12065">
    <property type="entry name" value="DUF3545"/>
    <property type="match status" value="1"/>
</dbReference>
<protein>
    <submittedName>
        <fullName evidence="2">DUF3545 domain-containing protein</fullName>
    </submittedName>
</protein>
<sequence length="57" mass="6652">MNDELNSAGSNADKSGKGRAAKRKWREIEAIQERQRLEKELTDIDYCYDLETDDLDF</sequence>
<proteinExistence type="predicted"/>
<evidence type="ECO:0000313" key="3">
    <source>
        <dbReference type="Proteomes" id="UP000288395"/>
    </source>
</evidence>
<feature type="compositionally biased region" description="Polar residues" evidence="1">
    <location>
        <begin position="1"/>
        <end position="13"/>
    </location>
</feature>
<dbReference type="RefSeq" id="WP_126765401.1">
    <property type="nucleotide sequence ID" value="NZ_PIPJ01000001.1"/>
</dbReference>
<evidence type="ECO:0000256" key="1">
    <source>
        <dbReference type="SAM" id="MobiDB-lite"/>
    </source>
</evidence>
<dbReference type="EMBL" id="PIPJ01000001">
    <property type="protein sequence ID" value="RUO23611.1"/>
    <property type="molecule type" value="Genomic_DNA"/>
</dbReference>
<evidence type="ECO:0000313" key="2">
    <source>
        <dbReference type="EMBL" id="RUO23611.1"/>
    </source>
</evidence>
<dbReference type="InterPro" id="IPR021932">
    <property type="entry name" value="DUF3545"/>
</dbReference>
<dbReference type="Proteomes" id="UP000288395">
    <property type="component" value="Unassembled WGS sequence"/>
</dbReference>
<gene>
    <name evidence="2" type="ORF">CWE08_02905</name>
</gene>
<reference evidence="3" key="1">
    <citation type="journal article" date="2018" name="Front. Microbiol.">
        <title>Genome-Based Analysis Reveals the Taxonomy and Diversity of the Family Idiomarinaceae.</title>
        <authorList>
            <person name="Liu Y."/>
            <person name="Lai Q."/>
            <person name="Shao Z."/>
        </authorList>
    </citation>
    <scope>NUCLEOTIDE SEQUENCE [LARGE SCALE GENOMIC DNA]</scope>
    <source>
        <strain evidence="3">GBPy7</strain>
    </source>
</reference>
<dbReference type="OrthoDB" id="5918741at2"/>
<accession>A0A432W2Z6</accession>
<feature type="region of interest" description="Disordered" evidence="1">
    <location>
        <begin position="1"/>
        <end position="24"/>
    </location>
</feature>
<name>A0A432W2Z6_9GAMM</name>
<organism evidence="2 3">
    <name type="scientific">Aliidiomarina iranensis</name>
    <dbReference type="NCBI Taxonomy" id="1434071"/>
    <lineage>
        <taxon>Bacteria</taxon>
        <taxon>Pseudomonadati</taxon>
        <taxon>Pseudomonadota</taxon>
        <taxon>Gammaproteobacteria</taxon>
        <taxon>Alteromonadales</taxon>
        <taxon>Idiomarinaceae</taxon>
        <taxon>Aliidiomarina</taxon>
    </lineage>
</organism>
<comment type="caution">
    <text evidence="2">The sequence shown here is derived from an EMBL/GenBank/DDBJ whole genome shotgun (WGS) entry which is preliminary data.</text>
</comment>
<keyword evidence="3" id="KW-1185">Reference proteome</keyword>
<dbReference type="AlphaFoldDB" id="A0A432W2Z6"/>